<gene>
    <name evidence="2" type="ORF">PLOB_00048192</name>
</gene>
<keyword evidence="3" id="KW-1185">Reference proteome</keyword>
<evidence type="ECO:0000313" key="3">
    <source>
        <dbReference type="Proteomes" id="UP001159405"/>
    </source>
</evidence>
<organism evidence="2 3">
    <name type="scientific">Porites lobata</name>
    <dbReference type="NCBI Taxonomy" id="104759"/>
    <lineage>
        <taxon>Eukaryota</taxon>
        <taxon>Metazoa</taxon>
        <taxon>Cnidaria</taxon>
        <taxon>Anthozoa</taxon>
        <taxon>Hexacorallia</taxon>
        <taxon>Scleractinia</taxon>
        <taxon>Fungiina</taxon>
        <taxon>Poritidae</taxon>
        <taxon>Porites</taxon>
    </lineage>
</organism>
<reference evidence="2 3" key="1">
    <citation type="submission" date="2022-05" db="EMBL/GenBank/DDBJ databases">
        <authorList>
            <consortium name="Genoscope - CEA"/>
            <person name="William W."/>
        </authorList>
    </citation>
    <scope>NUCLEOTIDE SEQUENCE [LARGE SCALE GENOMIC DNA]</scope>
</reference>
<proteinExistence type="predicted"/>
<accession>A0ABN8N262</accession>
<protein>
    <submittedName>
        <fullName evidence="2">Uncharacterized protein</fullName>
    </submittedName>
</protein>
<feature type="region of interest" description="Disordered" evidence="1">
    <location>
        <begin position="86"/>
        <end position="143"/>
    </location>
</feature>
<feature type="compositionally biased region" description="Polar residues" evidence="1">
    <location>
        <begin position="95"/>
        <end position="120"/>
    </location>
</feature>
<comment type="caution">
    <text evidence="2">The sequence shown here is derived from an EMBL/GenBank/DDBJ whole genome shotgun (WGS) entry which is preliminary data.</text>
</comment>
<feature type="compositionally biased region" description="Basic and acidic residues" evidence="1">
    <location>
        <begin position="121"/>
        <end position="132"/>
    </location>
</feature>
<evidence type="ECO:0000313" key="2">
    <source>
        <dbReference type="EMBL" id="CAH3041325.1"/>
    </source>
</evidence>
<name>A0ABN8N262_9CNID</name>
<dbReference type="EMBL" id="CALNXK010000009">
    <property type="protein sequence ID" value="CAH3041325.1"/>
    <property type="molecule type" value="Genomic_DNA"/>
</dbReference>
<dbReference type="Proteomes" id="UP001159405">
    <property type="component" value="Unassembled WGS sequence"/>
</dbReference>
<evidence type="ECO:0000256" key="1">
    <source>
        <dbReference type="SAM" id="MobiDB-lite"/>
    </source>
</evidence>
<sequence length="469" mass="54049">MPYKYGNAPGLLQETISKITYKSEYTTSFTGERVPFQNVRIPTGLKMRTAWDEARTPETSRAIQLPFHHRRNYPARVNLQGLQPSPTARARSALQRPSSNASQISRSSGRRPTSSVSAFSTRERPSTEDLLRRPQSLVARRPQSELSRFPKEFRYIDKQCFFHPATEPSRSFFIISPDWVSERKNYFIRKNTLSDTKSFQTEYTTRYCNSEEHVIYSQIPKHPWSEPRRPAADSRYISYGAAARPTHLRPPFAARMLSYVPDAEGKYTEQNSSRVQNENSRRLIYSFDKRESFRETYLNTVPTTQSSKNGSPKKNLTDGQLLQKLGVSSPHALCNAKKVQLKNHSSLSQLKQNQIKHMLDPQSPLPALIALSVSNKQPRTSSKRFVRPALARDLETMASHFTSKNGEQVLERVASRPSTLLSKHSKNVRYVRDTCFFHPTEDREKHYYIVNPNWFSEQRVKIPKNNVFS</sequence>